<feature type="compositionally biased region" description="Polar residues" evidence="7">
    <location>
        <begin position="344"/>
        <end position="357"/>
    </location>
</feature>
<evidence type="ECO:0000256" key="8">
    <source>
        <dbReference type="SAM" id="SignalP"/>
    </source>
</evidence>
<feature type="domain" description="Ig-like" evidence="9">
    <location>
        <begin position="42"/>
        <end position="131"/>
    </location>
</feature>
<organism evidence="10 11">
    <name type="scientific">Holothuria leucospilota</name>
    <name type="common">Black long sea cucumber</name>
    <name type="synonym">Mertensiothuria leucospilota</name>
    <dbReference type="NCBI Taxonomy" id="206669"/>
    <lineage>
        <taxon>Eukaryota</taxon>
        <taxon>Metazoa</taxon>
        <taxon>Echinodermata</taxon>
        <taxon>Eleutherozoa</taxon>
        <taxon>Echinozoa</taxon>
        <taxon>Holothuroidea</taxon>
        <taxon>Aspidochirotacea</taxon>
        <taxon>Aspidochirotida</taxon>
        <taxon>Holothuriidae</taxon>
        <taxon>Holothuria</taxon>
    </lineage>
</organism>
<comment type="caution">
    <text evidence="10">The sequence shown here is derived from an EMBL/GenBank/DDBJ whole genome shotgun (WGS) entry which is preliminary data.</text>
</comment>
<dbReference type="InterPro" id="IPR003598">
    <property type="entry name" value="Ig_sub2"/>
</dbReference>
<dbReference type="InterPro" id="IPR003599">
    <property type="entry name" value="Ig_sub"/>
</dbReference>
<dbReference type="InterPro" id="IPR036179">
    <property type="entry name" value="Ig-like_dom_sf"/>
</dbReference>
<dbReference type="SMART" id="SM00409">
    <property type="entry name" value="IG"/>
    <property type="match status" value="2"/>
</dbReference>
<evidence type="ECO:0000256" key="1">
    <source>
        <dbReference type="ARBA" id="ARBA00004370"/>
    </source>
</evidence>
<feature type="domain" description="Ig-like" evidence="9">
    <location>
        <begin position="136"/>
        <end position="233"/>
    </location>
</feature>
<evidence type="ECO:0000313" key="11">
    <source>
        <dbReference type="Proteomes" id="UP001152320"/>
    </source>
</evidence>
<feature type="chain" id="PRO_5040131784" description="Ig-like domain-containing protein" evidence="8">
    <location>
        <begin position="29"/>
        <end position="522"/>
    </location>
</feature>
<name>A0A9Q1GXY5_HOLLE</name>
<evidence type="ECO:0000256" key="2">
    <source>
        <dbReference type="ARBA" id="ARBA00022729"/>
    </source>
</evidence>
<gene>
    <name evidence="10" type="ORF">HOLleu_29830</name>
</gene>
<dbReference type="GO" id="GO:0005912">
    <property type="term" value="C:adherens junction"/>
    <property type="evidence" value="ECO:0007669"/>
    <property type="project" value="TreeGrafter"/>
</dbReference>
<evidence type="ECO:0000259" key="9">
    <source>
        <dbReference type="PROSITE" id="PS50835"/>
    </source>
</evidence>
<dbReference type="GO" id="GO:0016020">
    <property type="term" value="C:membrane"/>
    <property type="evidence" value="ECO:0007669"/>
    <property type="project" value="UniProtKB-SubCell"/>
</dbReference>
<evidence type="ECO:0000256" key="4">
    <source>
        <dbReference type="ARBA" id="ARBA00023136"/>
    </source>
</evidence>
<dbReference type="Pfam" id="PF13895">
    <property type="entry name" value="Ig_2"/>
    <property type="match status" value="1"/>
</dbReference>
<dbReference type="GO" id="GO:0007156">
    <property type="term" value="P:homophilic cell adhesion via plasma membrane adhesion molecules"/>
    <property type="evidence" value="ECO:0007669"/>
    <property type="project" value="TreeGrafter"/>
</dbReference>
<keyword evidence="2 8" id="KW-0732">Signal</keyword>
<protein>
    <recommendedName>
        <fullName evidence="9">Ig-like domain-containing protein</fullName>
    </recommendedName>
</protein>
<reference evidence="10" key="1">
    <citation type="submission" date="2021-10" db="EMBL/GenBank/DDBJ databases">
        <title>Tropical sea cucumber genome reveals ecological adaptation and Cuvierian tubules defense mechanism.</title>
        <authorList>
            <person name="Chen T."/>
        </authorList>
    </citation>
    <scope>NUCLEOTIDE SEQUENCE</scope>
    <source>
        <strain evidence="10">Nanhai2018</strain>
        <tissue evidence="10">Muscle</tissue>
    </source>
</reference>
<dbReference type="Proteomes" id="UP001152320">
    <property type="component" value="Chromosome 15"/>
</dbReference>
<keyword evidence="3" id="KW-0677">Repeat</keyword>
<dbReference type="AlphaFoldDB" id="A0A9Q1GXY5"/>
<dbReference type="InterPro" id="IPR013151">
    <property type="entry name" value="Immunoglobulin_dom"/>
</dbReference>
<dbReference type="GO" id="GO:0007157">
    <property type="term" value="P:heterophilic cell-cell adhesion via plasma membrane cell adhesion molecules"/>
    <property type="evidence" value="ECO:0007669"/>
    <property type="project" value="TreeGrafter"/>
</dbReference>
<dbReference type="Pfam" id="PF00047">
    <property type="entry name" value="ig"/>
    <property type="match status" value="1"/>
</dbReference>
<dbReference type="InterPro" id="IPR013783">
    <property type="entry name" value="Ig-like_fold"/>
</dbReference>
<dbReference type="PANTHER" id="PTHR23277:SF108">
    <property type="entry name" value="FASCICLIN-3"/>
    <property type="match status" value="1"/>
</dbReference>
<dbReference type="InterPro" id="IPR051427">
    <property type="entry name" value="Nectin/Nectin-like"/>
</dbReference>
<evidence type="ECO:0000256" key="5">
    <source>
        <dbReference type="ARBA" id="ARBA00023157"/>
    </source>
</evidence>
<sequence>MMVFLCRNFPALLCLFGLLIFISKGMKGEQFHSLDVRLVLFGSTTKLECVIGETNSEFTITWISNDDAFLSHSSKQLTVQKERKYESVLTNDTSVAVLYISHVTLKDAGIYKCSVSFHSAGKSRRSSWIVNVQGQPIINISPLLDEKEPSMVECCVEFAFVLVMREVEITWRMDGEILHSQIIPRENGTTSASVETVCSRTTLYLNRLHHRKKLQCFVGDEFSASAHVNVNVSYLTNVDVIVGTVYNPSNKVDVEKDENINITCVSHGYPSSNISLQRPTKENDWVNTPMEAYAVKQNMTMTSQTFLYNSTKENSGTFRCTANNDDLTEQSKEFQIRVHGERLPSTTSQDPKSSSDNPRGPDGSSGPNNNQTLLIVCVGMAIVITLIVTNRSKESIKINPCRLKLSNLRRRGRDDSIYTDMSQGVPDVCRDPSGATQTANSVFYYVLEKDDYETVEHNDLPVRERSENTTAVAGNAIAFYAKVNKTKIEKDANAKEMKEQQHVMDTDDETSFSNYAYVQKLK</sequence>
<evidence type="ECO:0000256" key="6">
    <source>
        <dbReference type="ARBA" id="ARBA00023180"/>
    </source>
</evidence>
<feature type="signal peptide" evidence="8">
    <location>
        <begin position="1"/>
        <end position="28"/>
    </location>
</feature>
<dbReference type="PANTHER" id="PTHR23277">
    <property type="entry name" value="NECTIN-RELATED"/>
    <property type="match status" value="1"/>
</dbReference>
<comment type="subcellular location">
    <subcellularLocation>
        <location evidence="1">Membrane</location>
    </subcellularLocation>
</comment>
<keyword evidence="11" id="KW-1185">Reference proteome</keyword>
<keyword evidence="4" id="KW-0472">Membrane</keyword>
<dbReference type="SUPFAM" id="SSF48726">
    <property type="entry name" value="Immunoglobulin"/>
    <property type="match status" value="2"/>
</dbReference>
<proteinExistence type="predicted"/>
<dbReference type="InterPro" id="IPR007110">
    <property type="entry name" value="Ig-like_dom"/>
</dbReference>
<feature type="domain" description="Ig-like" evidence="9">
    <location>
        <begin position="243"/>
        <end position="335"/>
    </location>
</feature>
<keyword evidence="6" id="KW-0325">Glycoprotein</keyword>
<dbReference type="Gene3D" id="2.60.40.10">
    <property type="entry name" value="Immunoglobulins"/>
    <property type="match status" value="2"/>
</dbReference>
<keyword evidence="5" id="KW-1015">Disulfide bond</keyword>
<feature type="region of interest" description="Disordered" evidence="7">
    <location>
        <begin position="335"/>
        <end position="368"/>
    </location>
</feature>
<dbReference type="EMBL" id="JAIZAY010000015">
    <property type="protein sequence ID" value="KAJ8027779.1"/>
    <property type="molecule type" value="Genomic_DNA"/>
</dbReference>
<evidence type="ECO:0000256" key="3">
    <source>
        <dbReference type="ARBA" id="ARBA00022737"/>
    </source>
</evidence>
<dbReference type="PROSITE" id="PS50835">
    <property type="entry name" value="IG_LIKE"/>
    <property type="match status" value="3"/>
</dbReference>
<dbReference type="SMART" id="SM00408">
    <property type="entry name" value="IGc2"/>
    <property type="match status" value="2"/>
</dbReference>
<evidence type="ECO:0000313" key="10">
    <source>
        <dbReference type="EMBL" id="KAJ8027779.1"/>
    </source>
</evidence>
<evidence type="ECO:0000256" key="7">
    <source>
        <dbReference type="SAM" id="MobiDB-lite"/>
    </source>
</evidence>
<accession>A0A9Q1GXY5</accession>